<reference evidence="1 2" key="1">
    <citation type="submission" date="2024-06" db="EMBL/GenBank/DDBJ databases">
        <title>Genomic Encyclopedia of Type Strains, Phase IV (KMG-IV): sequencing the most valuable type-strain genomes for metagenomic binning, comparative biology and taxonomic classification.</title>
        <authorList>
            <person name="Goeker M."/>
        </authorList>
    </citation>
    <scope>NUCLEOTIDE SEQUENCE [LARGE SCALE GENOMIC DNA]</scope>
    <source>
        <strain evidence="1 2">DSM 17809</strain>
    </source>
</reference>
<gene>
    <name evidence="1" type="ORF">ABID41_002386</name>
</gene>
<evidence type="ECO:0000313" key="1">
    <source>
        <dbReference type="EMBL" id="MET3527268.1"/>
    </source>
</evidence>
<dbReference type="Proteomes" id="UP001549110">
    <property type="component" value="Unassembled WGS sequence"/>
</dbReference>
<sequence length="308" mass="34052">MSLLLLFNGGDAGPVVTTPSEITSRPFFAWGNMADTAILSGGSWTDGLPLNNLKNRKQARVARSTSLDTSATRFVIDLGSGARIWRALALVAHNISIGGRWRVTAGADAAVASPTYDSGWLAAWPSVYDSLDLEWESDNFWTGQYSEEERRGLNPTLIHRSPNLRAERYALIEIDDPFNVDSFVQIGRLFIANGWSPSSGILVGAQFGLDDGTGVQEAWGGAEVFDVKRRRRVVDIEIAPLEDREAYGKAFEMMRQAGVAGEVLFIWSGADTERAMQRQFMGRMRRLNPVQHPYPIHRSAAFNLGELF</sequence>
<proteinExistence type="predicted"/>
<dbReference type="RefSeq" id="WP_354297763.1">
    <property type="nucleotide sequence ID" value="NZ_JBEPLU010000002.1"/>
</dbReference>
<comment type="caution">
    <text evidence="1">The sequence shown here is derived from an EMBL/GenBank/DDBJ whole genome shotgun (WGS) entry which is preliminary data.</text>
</comment>
<name>A0ABV2EJN5_9CAUL</name>
<protein>
    <submittedName>
        <fullName evidence="1">Uncharacterized protein</fullName>
    </submittedName>
</protein>
<organism evidence="1 2">
    <name type="scientific">Phenylobacterium koreense</name>
    <dbReference type="NCBI Taxonomy" id="266125"/>
    <lineage>
        <taxon>Bacteria</taxon>
        <taxon>Pseudomonadati</taxon>
        <taxon>Pseudomonadota</taxon>
        <taxon>Alphaproteobacteria</taxon>
        <taxon>Caulobacterales</taxon>
        <taxon>Caulobacteraceae</taxon>
        <taxon>Phenylobacterium</taxon>
    </lineage>
</organism>
<accession>A0ABV2EJN5</accession>
<keyword evidence="2" id="KW-1185">Reference proteome</keyword>
<evidence type="ECO:0000313" key="2">
    <source>
        <dbReference type="Proteomes" id="UP001549110"/>
    </source>
</evidence>
<dbReference type="EMBL" id="JBEPLU010000002">
    <property type="protein sequence ID" value="MET3527268.1"/>
    <property type="molecule type" value="Genomic_DNA"/>
</dbReference>